<dbReference type="AlphaFoldDB" id="A0A6M4IW70"/>
<evidence type="ECO:0000313" key="2">
    <source>
        <dbReference type="EMBL" id="QJR37776.1"/>
    </source>
</evidence>
<organism evidence="2 3">
    <name type="scientific">Gemmatimonas groenlandica</name>
    <dbReference type="NCBI Taxonomy" id="2732249"/>
    <lineage>
        <taxon>Bacteria</taxon>
        <taxon>Pseudomonadati</taxon>
        <taxon>Gemmatimonadota</taxon>
        <taxon>Gemmatimonadia</taxon>
        <taxon>Gemmatimonadales</taxon>
        <taxon>Gemmatimonadaceae</taxon>
        <taxon>Gemmatimonas</taxon>
    </lineage>
</organism>
<gene>
    <name evidence="2" type="ORF">HKW67_20750</name>
</gene>
<dbReference type="InterPro" id="IPR036866">
    <property type="entry name" value="RibonucZ/Hydroxyglut_hydro"/>
</dbReference>
<feature type="domain" description="Metallo-beta-lactamase" evidence="1">
    <location>
        <begin position="39"/>
        <end position="207"/>
    </location>
</feature>
<proteinExistence type="predicted"/>
<reference evidence="2 3" key="1">
    <citation type="submission" date="2020-05" db="EMBL/GenBank/DDBJ databases">
        <title>Complete genome sequence of Gemmatimonas greenlandica TET16.</title>
        <authorList>
            <person name="Zeng Y."/>
        </authorList>
    </citation>
    <scope>NUCLEOTIDE SEQUENCE [LARGE SCALE GENOMIC DNA]</scope>
    <source>
        <strain evidence="2 3">TET16</strain>
    </source>
</reference>
<dbReference type="GO" id="GO:0016787">
    <property type="term" value="F:hydrolase activity"/>
    <property type="evidence" value="ECO:0007669"/>
    <property type="project" value="UniProtKB-KW"/>
</dbReference>
<dbReference type="Proteomes" id="UP000500938">
    <property type="component" value="Chromosome"/>
</dbReference>
<sequence length="282" mass="30688">MRGVALSEFPRLVKLSDKVYGYEEIRQPGFTTVSLIVIGRNGVLVADGQGNVQATQTLLDKIKTVSTLPVKWYVVGSDHGDHTAGNSALPKDIQFVVHANSLAQLKKDSAAAAAANRPAVVMPTTAMTSDNETIDLGGISVRVRFLGRAHTGGDLMVEVPSEKLLFMSEAYLNRVFPAMRSAYGAEWVRTIDNALALKNVDRFIPGHGFIEDAKVSREELVAFRESLVAVIAEVKRLKAAGLTVDQAIAQANWGPYAKWFLAEQQSPIAIRRLWTELDGASK</sequence>
<dbReference type="Gene3D" id="3.60.15.10">
    <property type="entry name" value="Ribonuclease Z/Hydroxyacylglutathione hydrolase-like"/>
    <property type="match status" value="1"/>
</dbReference>
<dbReference type="CDD" id="cd16282">
    <property type="entry name" value="metallo-hydrolase-like_MBL-fold"/>
    <property type="match status" value="1"/>
</dbReference>
<dbReference type="PANTHER" id="PTHR42951:SF20">
    <property type="entry name" value="BETA LACTAMASE"/>
    <property type="match status" value="1"/>
</dbReference>
<keyword evidence="2" id="KW-0378">Hydrolase</keyword>
<name>A0A6M4IW70_9BACT</name>
<dbReference type="InterPro" id="IPR001279">
    <property type="entry name" value="Metallo-B-lactamas"/>
</dbReference>
<dbReference type="SUPFAM" id="SSF56281">
    <property type="entry name" value="Metallo-hydrolase/oxidoreductase"/>
    <property type="match status" value="1"/>
</dbReference>
<dbReference type="KEGG" id="ggr:HKW67_20750"/>
<dbReference type="SMART" id="SM00849">
    <property type="entry name" value="Lactamase_B"/>
    <property type="match status" value="1"/>
</dbReference>
<protein>
    <submittedName>
        <fullName evidence="2">MBL fold metallo-hydrolase</fullName>
    </submittedName>
</protein>
<dbReference type="RefSeq" id="WP_171227211.1">
    <property type="nucleotide sequence ID" value="NZ_CP053085.1"/>
</dbReference>
<evidence type="ECO:0000259" key="1">
    <source>
        <dbReference type="SMART" id="SM00849"/>
    </source>
</evidence>
<dbReference type="PANTHER" id="PTHR42951">
    <property type="entry name" value="METALLO-BETA-LACTAMASE DOMAIN-CONTAINING"/>
    <property type="match status" value="1"/>
</dbReference>
<accession>A0A6M4IW70</accession>
<dbReference type="InterPro" id="IPR050855">
    <property type="entry name" value="NDM-1-like"/>
</dbReference>
<keyword evidence="3" id="KW-1185">Reference proteome</keyword>
<dbReference type="EMBL" id="CP053085">
    <property type="protein sequence ID" value="QJR37776.1"/>
    <property type="molecule type" value="Genomic_DNA"/>
</dbReference>
<evidence type="ECO:0000313" key="3">
    <source>
        <dbReference type="Proteomes" id="UP000500938"/>
    </source>
</evidence>